<evidence type="ECO:0000259" key="3">
    <source>
        <dbReference type="Pfam" id="PF13505"/>
    </source>
</evidence>
<dbReference type="RefSeq" id="WP_092724181.1">
    <property type="nucleotide sequence ID" value="NZ_FNNO01000010.1"/>
</dbReference>
<keyword evidence="5" id="KW-1185">Reference proteome</keyword>
<gene>
    <name evidence="4" type="ORF">SAMN05444410_1101</name>
</gene>
<dbReference type="EMBL" id="FNNO01000010">
    <property type="protein sequence ID" value="SDX16267.1"/>
    <property type="molecule type" value="Genomic_DNA"/>
</dbReference>
<dbReference type="AlphaFoldDB" id="A0A8X8IDJ5"/>
<organism evidence="4 5">
    <name type="scientific">Hydrobacter penzbergensis</name>
    <dbReference type="NCBI Taxonomy" id="1235997"/>
    <lineage>
        <taxon>Bacteria</taxon>
        <taxon>Pseudomonadati</taxon>
        <taxon>Bacteroidota</taxon>
        <taxon>Chitinophagia</taxon>
        <taxon>Chitinophagales</taxon>
        <taxon>Chitinophagaceae</taxon>
        <taxon>Hydrobacter</taxon>
    </lineage>
</organism>
<feature type="domain" description="Outer membrane protein beta-barrel" evidence="3">
    <location>
        <begin position="7"/>
        <end position="165"/>
    </location>
</feature>
<protein>
    <recommendedName>
        <fullName evidence="3">Outer membrane protein beta-barrel domain-containing protein</fullName>
    </recommendedName>
</protein>
<dbReference type="InterPro" id="IPR027385">
    <property type="entry name" value="Beta-barrel_OMP"/>
</dbReference>
<comment type="caution">
    <text evidence="4">The sequence shown here is derived from an EMBL/GenBank/DDBJ whole genome shotgun (WGS) entry which is preliminary data.</text>
</comment>
<name>A0A8X8IDJ5_9BACT</name>
<accession>A0A8X8IDJ5</accession>
<dbReference type="Proteomes" id="UP000198711">
    <property type="component" value="Unassembled WGS sequence"/>
</dbReference>
<keyword evidence="1 2" id="KW-0732">Signal</keyword>
<evidence type="ECO:0000256" key="1">
    <source>
        <dbReference type="ARBA" id="ARBA00022729"/>
    </source>
</evidence>
<feature type="chain" id="PRO_5036501117" description="Outer membrane protein beta-barrel domain-containing protein" evidence="2">
    <location>
        <begin position="21"/>
        <end position="173"/>
    </location>
</feature>
<proteinExistence type="predicted"/>
<dbReference type="Pfam" id="PF13505">
    <property type="entry name" value="OMP_b-brl"/>
    <property type="match status" value="1"/>
</dbReference>
<evidence type="ECO:0000313" key="4">
    <source>
        <dbReference type="EMBL" id="SDX16267.1"/>
    </source>
</evidence>
<evidence type="ECO:0000313" key="5">
    <source>
        <dbReference type="Proteomes" id="UP000198711"/>
    </source>
</evidence>
<feature type="signal peptide" evidence="2">
    <location>
        <begin position="1"/>
        <end position="20"/>
    </location>
</feature>
<evidence type="ECO:0000256" key="2">
    <source>
        <dbReference type="SAM" id="SignalP"/>
    </source>
</evidence>
<reference evidence="4 5" key="1">
    <citation type="submission" date="2016-10" db="EMBL/GenBank/DDBJ databases">
        <authorList>
            <person name="Varghese N."/>
            <person name="Submissions S."/>
        </authorList>
    </citation>
    <scope>NUCLEOTIDE SEQUENCE [LARGE SCALE GENOMIC DNA]</scope>
    <source>
        <strain evidence="4 5">DSM 25353</strain>
    </source>
</reference>
<sequence>MKTKIVLAAVLLFVGHLSKAQTQSTNPLRLGVSVSPGMSLGDKTGFTLGADLRLQQRFAKNISWILTTGYTHFFSRTFDVQTPTGVVPTDISYGFIPLKAGVKAFLTPALYVAGEAGAAYSTQSTDNKFSFVYAPSVGTIIGNHLDLSAKYEDFTINNNTKQLALRIAYGFKW</sequence>